<protein>
    <submittedName>
        <fullName evidence="2">Uncharacterized protein</fullName>
    </submittedName>
</protein>
<keyword evidence="3" id="KW-1185">Reference proteome</keyword>
<reference evidence="2" key="1">
    <citation type="submission" date="2021-01" db="UniProtKB">
        <authorList>
            <consortium name="EnsemblPlants"/>
        </authorList>
    </citation>
    <scope>IDENTIFICATION</scope>
</reference>
<sequence>MIHRKWSLLTGPAAVLGGVIGSVVVVNYLLFKDPLLIPKKKESDTYSAHK</sequence>
<organism evidence="2 3">
    <name type="scientific">Kalanchoe fedtschenkoi</name>
    <name type="common">Lavender scallops</name>
    <name type="synonym">South American air plant</name>
    <dbReference type="NCBI Taxonomy" id="63787"/>
    <lineage>
        <taxon>Eukaryota</taxon>
        <taxon>Viridiplantae</taxon>
        <taxon>Streptophyta</taxon>
        <taxon>Embryophyta</taxon>
        <taxon>Tracheophyta</taxon>
        <taxon>Spermatophyta</taxon>
        <taxon>Magnoliopsida</taxon>
        <taxon>eudicotyledons</taxon>
        <taxon>Gunneridae</taxon>
        <taxon>Pentapetalae</taxon>
        <taxon>Saxifragales</taxon>
        <taxon>Crassulaceae</taxon>
        <taxon>Kalanchoe</taxon>
    </lineage>
</organism>
<keyword evidence="1" id="KW-0472">Membrane</keyword>
<keyword evidence="1" id="KW-1133">Transmembrane helix</keyword>
<dbReference type="OMA" id="DTYSAHK"/>
<accession>A0A7N0UFE2</accession>
<name>A0A7N0UFE2_KALFE</name>
<dbReference type="Proteomes" id="UP000594263">
    <property type="component" value="Unplaced"/>
</dbReference>
<feature type="transmembrane region" description="Helical" evidence="1">
    <location>
        <begin position="6"/>
        <end position="31"/>
    </location>
</feature>
<evidence type="ECO:0000313" key="3">
    <source>
        <dbReference type="Proteomes" id="UP000594263"/>
    </source>
</evidence>
<dbReference type="AlphaFoldDB" id="A0A7N0UFE2"/>
<evidence type="ECO:0000313" key="2">
    <source>
        <dbReference type="EnsemblPlants" id="Kaladp0066s0076.1.v1.1"/>
    </source>
</evidence>
<keyword evidence="1" id="KW-0812">Transmembrane</keyword>
<proteinExistence type="predicted"/>
<dbReference type="EnsemblPlants" id="Kaladp0066s0076.1.v1.1">
    <property type="protein sequence ID" value="Kaladp0066s0076.1.v1.1"/>
    <property type="gene ID" value="Kaladp0066s0076.v1.1"/>
</dbReference>
<evidence type="ECO:0000256" key="1">
    <source>
        <dbReference type="SAM" id="Phobius"/>
    </source>
</evidence>
<dbReference type="Gramene" id="Kaladp0066s0076.1.v1.1">
    <property type="protein sequence ID" value="Kaladp0066s0076.1.v1.1"/>
    <property type="gene ID" value="Kaladp0066s0076.v1.1"/>
</dbReference>